<name>A0AAQ3TKI6_PASNO</name>
<dbReference type="InterPro" id="IPR008972">
    <property type="entry name" value="Cupredoxin"/>
</dbReference>
<keyword evidence="4" id="KW-0472">Membrane</keyword>
<keyword evidence="8" id="KW-1185">Reference proteome</keyword>
<dbReference type="FunFam" id="2.60.40.420:FF:000003">
    <property type="entry name" value="Blue copper"/>
    <property type="match status" value="1"/>
</dbReference>
<evidence type="ECO:0000313" key="8">
    <source>
        <dbReference type="Proteomes" id="UP001341281"/>
    </source>
</evidence>
<feature type="signal peptide" evidence="5">
    <location>
        <begin position="1"/>
        <end position="24"/>
    </location>
</feature>
<dbReference type="GO" id="GO:0009055">
    <property type="term" value="F:electron transfer activity"/>
    <property type="evidence" value="ECO:0007669"/>
    <property type="project" value="InterPro"/>
</dbReference>
<dbReference type="AlphaFoldDB" id="A0AAQ3TKI6"/>
<accession>A0AAQ3TKI6</accession>
<reference evidence="7 8" key="1">
    <citation type="submission" date="2024-02" db="EMBL/GenBank/DDBJ databases">
        <title>High-quality chromosome-scale genome assembly of Pensacola bahiagrass (Paspalum notatum Flugge var. saurae).</title>
        <authorList>
            <person name="Vega J.M."/>
            <person name="Podio M."/>
            <person name="Orjuela J."/>
            <person name="Siena L.A."/>
            <person name="Pessino S.C."/>
            <person name="Combes M.C."/>
            <person name="Mariac C."/>
            <person name="Albertini E."/>
            <person name="Pupilli F."/>
            <person name="Ortiz J.P.A."/>
            <person name="Leblanc O."/>
        </authorList>
    </citation>
    <scope>NUCLEOTIDE SEQUENCE [LARGE SCALE GENOMIC DNA]</scope>
    <source>
        <strain evidence="7">R1</strain>
        <tissue evidence="7">Leaf</tissue>
    </source>
</reference>
<protein>
    <recommendedName>
        <fullName evidence="6">Phytocyanin domain-containing protein</fullName>
    </recommendedName>
</protein>
<proteinExistence type="predicted"/>
<evidence type="ECO:0000256" key="3">
    <source>
        <dbReference type="SAM" id="MobiDB-lite"/>
    </source>
</evidence>
<evidence type="ECO:0000256" key="2">
    <source>
        <dbReference type="ARBA" id="ARBA00023180"/>
    </source>
</evidence>
<feature type="chain" id="PRO_5042862616" description="Phytocyanin domain-containing protein" evidence="5">
    <location>
        <begin position="25"/>
        <end position="222"/>
    </location>
</feature>
<feature type="domain" description="Phytocyanin" evidence="6">
    <location>
        <begin position="25"/>
        <end position="124"/>
    </location>
</feature>
<dbReference type="GO" id="GO:0005886">
    <property type="term" value="C:plasma membrane"/>
    <property type="evidence" value="ECO:0007669"/>
    <property type="project" value="TreeGrafter"/>
</dbReference>
<evidence type="ECO:0000256" key="1">
    <source>
        <dbReference type="ARBA" id="ARBA00022723"/>
    </source>
</evidence>
<keyword evidence="4" id="KW-0812">Transmembrane</keyword>
<sequence length="222" mass="22359">MGRWVSRLPLAALLLVACSSTAAATSYTVGDGSGWTTGVDYTTWASSKSFKVGDNLVFNYAKGLHTVVEVSAADYMACTAVNALGSDSSGATTVALKTPGSHYFVCSITGHCGAGMKLAVTVGGSSSPASPTPTTPRTSPTTPTTPYTTPTTPTTPYTTPTTPTTTTPYTTPTCSGGGGTTSTPATPGMTPFMSYPSAAGIGPATLAGFGLVWCMIVQLALL</sequence>
<feature type="region of interest" description="Disordered" evidence="3">
    <location>
        <begin position="123"/>
        <end position="180"/>
    </location>
</feature>
<dbReference type="EMBL" id="CP144749">
    <property type="protein sequence ID" value="WVZ73554.1"/>
    <property type="molecule type" value="Genomic_DNA"/>
</dbReference>
<evidence type="ECO:0000313" key="7">
    <source>
        <dbReference type="EMBL" id="WVZ73554.1"/>
    </source>
</evidence>
<organism evidence="7 8">
    <name type="scientific">Paspalum notatum var. saurae</name>
    <dbReference type="NCBI Taxonomy" id="547442"/>
    <lineage>
        <taxon>Eukaryota</taxon>
        <taxon>Viridiplantae</taxon>
        <taxon>Streptophyta</taxon>
        <taxon>Embryophyta</taxon>
        <taxon>Tracheophyta</taxon>
        <taxon>Spermatophyta</taxon>
        <taxon>Magnoliopsida</taxon>
        <taxon>Liliopsida</taxon>
        <taxon>Poales</taxon>
        <taxon>Poaceae</taxon>
        <taxon>PACMAD clade</taxon>
        <taxon>Panicoideae</taxon>
        <taxon>Andropogonodae</taxon>
        <taxon>Paspaleae</taxon>
        <taxon>Paspalinae</taxon>
        <taxon>Paspalum</taxon>
    </lineage>
</organism>
<keyword evidence="1" id="KW-0479">Metal-binding</keyword>
<evidence type="ECO:0000256" key="4">
    <source>
        <dbReference type="SAM" id="Phobius"/>
    </source>
</evidence>
<dbReference type="PROSITE" id="PS51485">
    <property type="entry name" value="PHYTOCYANIN"/>
    <property type="match status" value="1"/>
</dbReference>
<dbReference type="Proteomes" id="UP001341281">
    <property type="component" value="Chromosome 05"/>
</dbReference>
<dbReference type="PROSITE" id="PS51257">
    <property type="entry name" value="PROKAR_LIPOPROTEIN"/>
    <property type="match status" value="1"/>
</dbReference>
<keyword evidence="4" id="KW-1133">Transmembrane helix</keyword>
<dbReference type="PANTHER" id="PTHR33021:SF301">
    <property type="entry name" value="OS02G0758800 PROTEIN"/>
    <property type="match status" value="1"/>
</dbReference>
<feature type="transmembrane region" description="Helical" evidence="4">
    <location>
        <begin position="201"/>
        <end position="221"/>
    </location>
</feature>
<gene>
    <name evidence="7" type="ORF">U9M48_021845</name>
</gene>
<dbReference type="Gene3D" id="2.60.40.420">
    <property type="entry name" value="Cupredoxins - blue copper proteins"/>
    <property type="match status" value="1"/>
</dbReference>
<feature type="compositionally biased region" description="Low complexity" evidence="3">
    <location>
        <begin position="135"/>
        <end position="174"/>
    </location>
</feature>
<evidence type="ECO:0000259" key="6">
    <source>
        <dbReference type="PROSITE" id="PS51485"/>
    </source>
</evidence>
<keyword evidence="2" id="KW-0325">Glycoprotein</keyword>
<evidence type="ECO:0000256" key="5">
    <source>
        <dbReference type="SAM" id="SignalP"/>
    </source>
</evidence>
<dbReference type="InterPro" id="IPR039391">
    <property type="entry name" value="Phytocyanin-like"/>
</dbReference>
<dbReference type="InterPro" id="IPR003245">
    <property type="entry name" value="Phytocyanin_dom"/>
</dbReference>
<keyword evidence="5" id="KW-0732">Signal</keyword>
<dbReference type="GO" id="GO:0046872">
    <property type="term" value="F:metal ion binding"/>
    <property type="evidence" value="ECO:0007669"/>
    <property type="project" value="UniProtKB-KW"/>
</dbReference>
<dbReference type="PANTHER" id="PTHR33021">
    <property type="entry name" value="BLUE COPPER PROTEIN"/>
    <property type="match status" value="1"/>
</dbReference>
<dbReference type="CDD" id="cd04216">
    <property type="entry name" value="Phytocyanin"/>
    <property type="match status" value="1"/>
</dbReference>
<dbReference type="Pfam" id="PF02298">
    <property type="entry name" value="Cu_bind_like"/>
    <property type="match status" value="1"/>
</dbReference>
<dbReference type="SUPFAM" id="SSF49503">
    <property type="entry name" value="Cupredoxins"/>
    <property type="match status" value="1"/>
</dbReference>